<dbReference type="InterPro" id="IPR016024">
    <property type="entry name" value="ARM-type_fold"/>
</dbReference>
<sequence>MHGPEDYMNYGNSEVFAMAGNRDVEGLIGVLKYNKNKNVVKRAIFALGEIKDKKAVEPLIEVGLKNGPIAIRSAAIRALGDIGSHEVVEPLI</sequence>
<dbReference type="EMBL" id="BARV01037488">
    <property type="protein sequence ID" value="GAI51320.1"/>
    <property type="molecule type" value="Genomic_DNA"/>
</dbReference>
<dbReference type="InterPro" id="IPR011989">
    <property type="entry name" value="ARM-like"/>
</dbReference>
<dbReference type="AlphaFoldDB" id="X1QJX9"/>
<evidence type="ECO:0008006" key="2">
    <source>
        <dbReference type="Google" id="ProtNLM"/>
    </source>
</evidence>
<proteinExistence type="predicted"/>
<gene>
    <name evidence="1" type="ORF">S06H3_57986</name>
</gene>
<reference evidence="1" key="1">
    <citation type="journal article" date="2014" name="Front. Microbiol.">
        <title>High frequency of phylogenetically diverse reductive dehalogenase-homologous genes in deep subseafloor sedimentary metagenomes.</title>
        <authorList>
            <person name="Kawai M."/>
            <person name="Futagami T."/>
            <person name="Toyoda A."/>
            <person name="Takaki Y."/>
            <person name="Nishi S."/>
            <person name="Hori S."/>
            <person name="Arai W."/>
            <person name="Tsubouchi T."/>
            <person name="Morono Y."/>
            <person name="Uchiyama I."/>
            <person name="Ito T."/>
            <person name="Fujiyama A."/>
            <person name="Inagaki F."/>
            <person name="Takami H."/>
        </authorList>
    </citation>
    <scope>NUCLEOTIDE SEQUENCE</scope>
    <source>
        <strain evidence="1">Expedition CK06-06</strain>
    </source>
</reference>
<dbReference type="Gene3D" id="1.25.10.10">
    <property type="entry name" value="Leucine-rich Repeat Variant"/>
    <property type="match status" value="1"/>
</dbReference>
<dbReference type="Pfam" id="PF13646">
    <property type="entry name" value="HEAT_2"/>
    <property type="match status" value="1"/>
</dbReference>
<comment type="caution">
    <text evidence="1">The sequence shown here is derived from an EMBL/GenBank/DDBJ whole genome shotgun (WGS) entry which is preliminary data.</text>
</comment>
<protein>
    <recommendedName>
        <fullName evidence="2">HEAT repeat domain-containing protein</fullName>
    </recommendedName>
</protein>
<organism evidence="1">
    <name type="scientific">marine sediment metagenome</name>
    <dbReference type="NCBI Taxonomy" id="412755"/>
    <lineage>
        <taxon>unclassified sequences</taxon>
        <taxon>metagenomes</taxon>
        <taxon>ecological metagenomes</taxon>
    </lineage>
</organism>
<feature type="non-terminal residue" evidence="1">
    <location>
        <position position="92"/>
    </location>
</feature>
<evidence type="ECO:0000313" key="1">
    <source>
        <dbReference type="EMBL" id="GAI51320.1"/>
    </source>
</evidence>
<dbReference type="SUPFAM" id="SSF48371">
    <property type="entry name" value="ARM repeat"/>
    <property type="match status" value="1"/>
</dbReference>
<name>X1QJX9_9ZZZZ</name>
<accession>X1QJX9</accession>